<protein>
    <recommendedName>
        <fullName evidence="4">Secreted protein</fullName>
    </recommendedName>
</protein>
<sequence length="215" mass="22022">MTTTPTIARTRVAGVVLGAVLLALMVVFAVVLPRIDSGAEELSGADGVAALPDELPGGLRALDLGVEAPEGQDPAQAEELTQRQTELQESAGERLGEVFDAPAEVRIYADEALQRQAAVAVVGVPAGLFIPGALPVDPALLDLARSSTELERVGDAVCQLTYGQNVPAGQPVPEDDPAGVTCQLGAEGTTYWIQGGGITAEEAVAVLDDLAGSED</sequence>
<evidence type="ECO:0000313" key="2">
    <source>
        <dbReference type="EMBL" id="MEQ7848411.1"/>
    </source>
</evidence>
<comment type="caution">
    <text evidence="2">The sequence shown here is derived from an EMBL/GenBank/DDBJ whole genome shotgun (WGS) entry which is preliminary data.</text>
</comment>
<keyword evidence="1" id="KW-0472">Membrane</keyword>
<gene>
    <name evidence="2" type="ORF">V6R90_14095</name>
</gene>
<feature type="transmembrane region" description="Helical" evidence="1">
    <location>
        <begin position="12"/>
        <end position="32"/>
    </location>
</feature>
<dbReference type="Proteomes" id="UP001482520">
    <property type="component" value="Unassembled WGS sequence"/>
</dbReference>
<proteinExistence type="predicted"/>
<evidence type="ECO:0008006" key="4">
    <source>
        <dbReference type="Google" id="ProtNLM"/>
    </source>
</evidence>
<dbReference type="EMBL" id="JBEGDP010000016">
    <property type="protein sequence ID" value="MEQ7848411.1"/>
    <property type="molecule type" value="Genomic_DNA"/>
</dbReference>
<evidence type="ECO:0000256" key="1">
    <source>
        <dbReference type="SAM" id="Phobius"/>
    </source>
</evidence>
<name>A0ABV1P0V5_9ACTN</name>
<keyword evidence="1" id="KW-1133">Transmembrane helix</keyword>
<keyword evidence="1" id="KW-0812">Transmembrane</keyword>
<accession>A0ABV1P0V5</accession>
<evidence type="ECO:0000313" key="3">
    <source>
        <dbReference type="Proteomes" id="UP001482520"/>
    </source>
</evidence>
<reference evidence="2 3" key="1">
    <citation type="submission" date="2024-02" db="EMBL/GenBank/DDBJ databases">
        <title>Full genome sequence of Nocardioides kribbensis.</title>
        <authorList>
            <person name="Poletto B.L."/>
            <person name="Silva G."/>
            <person name="Galante D."/>
            <person name="Campos K.R."/>
            <person name="Santos M.B.N."/>
            <person name="Sacchi C.T."/>
        </authorList>
    </citation>
    <scope>NUCLEOTIDE SEQUENCE [LARGE SCALE GENOMIC DNA]</scope>
    <source>
        <strain evidence="2 3">O4R</strain>
    </source>
</reference>
<keyword evidence="3" id="KW-1185">Reference proteome</keyword>
<organism evidence="2 3">
    <name type="scientific">Nocardioides kribbensis</name>
    <dbReference type="NCBI Taxonomy" id="305517"/>
    <lineage>
        <taxon>Bacteria</taxon>
        <taxon>Bacillati</taxon>
        <taxon>Actinomycetota</taxon>
        <taxon>Actinomycetes</taxon>
        <taxon>Propionibacteriales</taxon>
        <taxon>Nocardioidaceae</taxon>
        <taxon>Nocardioides</taxon>
    </lineage>
</organism>
<dbReference type="RefSeq" id="WP_228942723.1">
    <property type="nucleotide sequence ID" value="NZ_JBEFCX010000167.1"/>
</dbReference>